<keyword evidence="3" id="KW-1185">Reference proteome</keyword>
<proteinExistence type="predicted"/>
<dbReference type="PANTHER" id="PTHR47027">
    <property type="entry name" value="REVERSE TRANSCRIPTASE DOMAIN-CONTAINING PROTEIN"/>
    <property type="match status" value="1"/>
</dbReference>
<dbReference type="EMBL" id="JAINUG010002175">
    <property type="protein sequence ID" value="KAJ8351025.1"/>
    <property type="molecule type" value="Genomic_DNA"/>
</dbReference>
<sequence length="194" mass="22001">IIQLYGVPSKYVNIFRALYRNSTCRVRTSSGTTDDFDIVTGVRQGCILSPLLFLIVIDFVMRKTLAGMNFGIKWGQDRLTNLDFADDLALINHTHYALQEMTSNLHEHGGKVGLRISHEKTKAMIIGQDQHHQPLSLGEHDNMEKDVRTRIGKAAGVFQRLRNIWSSMPSLRPSSYASTCQWSFQQRPTPARRG</sequence>
<evidence type="ECO:0000313" key="3">
    <source>
        <dbReference type="Proteomes" id="UP001221898"/>
    </source>
</evidence>
<comment type="caution">
    <text evidence="2">The sequence shown here is derived from an EMBL/GenBank/DDBJ whole genome shotgun (WGS) entry which is preliminary data.</text>
</comment>
<gene>
    <name evidence="2" type="ORF">AAFF_G00160920</name>
</gene>
<dbReference type="Pfam" id="PF00078">
    <property type="entry name" value="RVT_1"/>
    <property type="match status" value="1"/>
</dbReference>
<reference evidence="2" key="1">
    <citation type="journal article" date="2023" name="Science">
        <title>Genome structures resolve the early diversification of teleost fishes.</title>
        <authorList>
            <person name="Parey E."/>
            <person name="Louis A."/>
            <person name="Montfort J."/>
            <person name="Bouchez O."/>
            <person name="Roques C."/>
            <person name="Iampietro C."/>
            <person name="Lluch J."/>
            <person name="Castinel A."/>
            <person name="Donnadieu C."/>
            <person name="Desvignes T."/>
            <person name="Floi Bucao C."/>
            <person name="Jouanno E."/>
            <person name="Wen M."/>
            <person name="Mejri S."/>
            <person name="Dirks R."/>
            <person name="Jansen H."/>
            <person name="Henkel C."/>
            <person name="Chen W.J."/>
            <person name="Zahm M."/>
            <person name="Cabau C."/>
            <person name="Klopp C."/>
            <person name="Thompson A.W."/>
            <person name="Robinson-Rechavi M."/>
            <person name="Braasch I."/>
            <person name="Lecointre G."/>
            <person name="Bobe J."/>
            <person name="Postlethwait J.H."/>
            <person name="Berthelot C."/>
            <person name="Roest Crollius H."/>
            <person name="Guiguen Y."/>
        </authorList>
    </citation>
    <scope>NUCLEOTIDE SEQUENCE</scope>
    <source>
        <strain evidence="2">NC1722</strain>
    </source>
</reference>
<evidence type="ECO:0000313" key="2">
    <source>
        <dbReference type="EMBL" id="KAJ8351025.1"/>
    </source>
</evidence>
<dbReference type="InterPro" id="IPR043502">
    <property type="entry name" value="DNA/RNA_pol_sf"/>
</dbReference>
<dbReference type="SUPFAM" id="SSF56672">
    <property type="entry name" value="DNA/RNA polymerases"/>
    <property type="match status" value="1"/>
</dbReference>
<accession>A0AAD7VXI3</accession>
<feature type="domain" description="Reverse transcriptase" evidence="1">
    <location>
        <begin position="1"/>
        <end position="155"/>
    </location>
</feature>
<dbReference type="PROSITE" id="PS50878">
    <property type="entry name" value="RT_POL"/>
    <property type="match status" value="1"/>
</dbReference>
<evidence type="ECO:0000259" key="1">
    <source>
        <dbReference type="PROSITE" id="PS50878"/>
    </source>
</evidence>
<protein>
    <recommendedName>
        <fullName evidence="1">Reverse transcriptase domain-containing protein</fullName>
    </recommendedName>
</protein>
<feature type="non-terminal residue" evidence="2">
    <location>
        <position position="1"/>
    </location>
</feature>
<name>A0AAD7VXI3_9TELE</name>
<dbReference type="Proteomes" id="UP001221898">
    <property type="component" value="Unassembled WGS sequence"/>
</dbReference>
<dbReference type="PANTHER" id="PTHR47027:SF25">
    <property type="entry name" value="REVERSE TRANSCRIPTASE DOMAIN-CONTAINING PROTEIN"/>
    <property type="match status" value="1"/>
</dbReference>
<dbReference type="InterPro" id="IPR000477">
    <property type="entry name" value="RT_dom"/>
</dbReference>
<organism evidence="2 3">
    <name type="scientific">Aldrovandia affinis</name>
    <dbReference type="NCBI Taxonomy" id="143900"/>
    <lineage>
        <taxon>Eukaryota</taxon>
        <taxon>Metazoa</taxon>
        <taxon>Chordata</taxon>
        <taxon>Craniata</taxon>
        <taxon>Vertebrata</taxon>
        <taxon>Euteleostomi</taxon>
        <taxon>Actinopterygii</taxon>
        <taxon>Neopterygii</taxon>
        <taxon>Teleostei</taxon>
        <taxon>Notacanthiformes</taxon>
        <taxon>Halosauridae</taxon>
        <taxon>Aldrovandia</taxon>
    </lineage>
</organism>
<dbReference type="AlphaFoldDB" id="A0AAD7VXI3"/>